<evidence type="ECO:0000256" key="2">
    <source>
        <dbReference type="ARBA" id="ARBA00023264"/>
    </source>
</evidence>
<evidence type="ECO:0000256" key="1">
    <source>
        <dbReference type="ARBA" id="ARBA00023209"/>
    </source>
</evidence>
<sequence length="381" mass="45270">MNFKVVDGIMEYNLTIDTKQDIVTSTMPLIKDIKPNWNNLDYKIPTDGITNKLIVWYEKVDEKSENAVIIKIYGEKSDRIINRKMEINYKKYIHAKKFDKYSKIFAIFTNGYAYEYCPGECVSLAESKSPEINELIAKNMARMHSQISIEFFNSPKIVPTSQLPIFKRISSLLNHLKDVWIVVWSTNWVLQIVFLLFTENGARDKKHLRPLILEDDIIILKKVRNEFSHLELKMQGEWPVVMCHNDILLNNIVISPERDSASFIDYEYAFPNVFIFDIANYFNELCGIENIDYSLYPSREFMVDWIKCYIKHRKIFDSNSRDNLDLNFVINYLKHYTMLSHLFWMVWAMVQSTISEISFDYHKYALERYNQFLLYLFENSQ</sequence>
<dbReference type="AlphaFoldDB" id="A0A177BDQ3"/>
<dbReference type="SUPFAM" id="SSF56112">
    <property type="entry name" value="Protein kinase-like (PK-like)"/>
    <property type="match status" value="1"/>
</dbReference>
<dbReference type="Proteomes" id="UP000078046">
    <property type="component" value="Unassembled WGS sequence"/>
</dbReference>
<keyword evidence="7" id="KW-1185">Reference proteome</keyword>
<evidence type="ECO:0000256" key="3">
    <source>
        <dbReference type="ARBA" id="ARBA00037883"/>
    </source>
</evidence>
<gene>
    <name evidence="6" type="ORF">A3Q56_00561</name>
</gene>
<keyword evidence="1" id="KW-0594">Phospholipid biosynthesis</keyword>
<evidence type="ECO:0000256" key="5">
    <source>
        <dbReference type="ARBA" id="ARBA00038874"/>
    </source>
</evidence>
<evidence type="ECO:0000256" key="4">
    <source>
        <dbReference type="ARBA" id="ARBA00038211"/>
    </source>
</evidence>
<dbReference type="InterPro" id="IPR011009">
    <property type="entry name" value="Kinase-like_dom_sf"/>
</dbReference>
<dbReference type="GO" id="GO:0005737">
    <property type="term" value="C:cytoplasm"/>
    <property type="evidence" value="ECO:0007669"/>
    <property type="project" value="TreeGrafter"/>
</dbReference>
<dbReference type="Gene3D" id="3.30.200.20">
    <property type="entry name" value="Phosphorylase Kinase, domain 1"/>
    <property type="match status" value="1"/>
</dbReference>
<protein>
    <recommendedName>
        <fullName evidence="5">ethanolamine kinase</fullName>
        <ecNumber evidence="5">2.7.1.82</ecNumber>
    </recommendedName>
</protein>
<proteinExistence type="inferred from homology"/>
<organism evidence="6 7">
    <name type="scientific">Intoshia linei</name>
    <dbReference type="NCBI Taxonomy" id="1819745"/>
    <lineage>
        <taxon>Eukaryota</taxon>
        <taxon>Metazoa</taxon>
        <taxon>Spiralia</taxon>
        <taxon>Lophotrochozoa</taxon>
        <taxon>Mesozoa</taxon>
        <taxon>Orthonectida</taxon>
        <taxon>Rhopaluridae</taxon>
        <taxon>Intoshia</taxon>
    </lineage>
</organism>
<dbReference type="GO" id="GO:0006646">
    <property type="term" value="P:phosphatidylethanolamine biosynthetic process"/>
    <property type="evidence" value="ECO:0007669"/>
    <property type="project" value="TreeGrafter"/>
</dbReference>
<dbReference type="Gene3D" id="3.90.1200.10">
    <property type="match status" value="1"/>
</dbReference>
<name>A0A177BDQ3_9BILA</name>
<reference evidence="6 7" key="1">
    <citation type="submission" date="2016-04" db="EMBL/GenBank/DDBJ databases">
        <title>The genome of Intoshia linei affirms orthonectids as highly simplified spiralians.</title>
        <authorList>
            <person name="Mikhailov K.V."/>
            <person name="Slusarev G.S."/>
            <person name="Nikitin M.A."/>
            <person name="Logacheva M.D."/>
            <person name="Penin A."/>
            <person name="Aleoshin V."/>
            <person name="Panchin Y.V."/>
        </authorList>
    </citation>
    <scope>NUCLEOTIDE SEQUENCE [LARGE SCALE GENOMIC DNA]</scope>
    <source>
        <strain evidence="6">Intl2013</strain>
        <tissue evidence="6">Whole animal</tissue>
    </source>
</reference>
<accession>A0A177BDQ3</accession>
<keyword evidence="1" id="KW-0444">Lipid biosynthesis</keyword>
<dbReference type="OrthoDB" id="10267235at2759"/>
<evidence type="ECO:0000313" key="6">
    <source>
        <dbReference type="EMBL" id="OAF71674.1"/>
    </source>
</evidence>
<comment type="pathway">
    <text evidence="3">Phospholipid metabolism; phosphatidylethanolamine biosynthesis; phosphatidylethanolamine from ethanolamine: step 1/3.</text>
</comment>
<keyword evidence="1" id="KW-0443">Lipid metabolism</keyword>
<keyword evidence="2" id="KW-1208">Phospholipid metabolism</keyword>
<dbReference type="PANTHER" id="PTHR22603">
    <property type="entry name" value="CHOLINE/ETHANOALAMINE KINASE"/>
    <property type="match status" value="1"/>
</dbReference>
<dbReference type="PANTHER" id="PTHR22603:SF66">
    <property type="entry name" value="ETHANOLAMINE KINASE"/>
    <property type="match status" value="1"/>
</dbReference>
<dbReference type="Pfam" id="PF01633">
    <property type="entry name" value="Choline_kinase"/>
    <property type="match status" value="1"/>
</dbReference>
<dbReference type="GO" id="GO:0004305">
    <property type="term" value="F:ethanolamine kinase activity"/>
    <property type="evidence" value="ECO:0007669"/>
    <property type="project" value="UniProtKB-EC"/>
</dbReference>
<dbReference type="EC" id="2.7.1.82" evidence="5"/>
<dbReference type="EMBL" id="LWCA01000032">
    <property type="protein sequence ID" value="OAF71674.1"/>
    <property type="molecule type" value="Genomic_DNA"/>
</dbReference>
<evidence type="ECO:0000313" key="7">
    <source>
        <dbReference type="Proteomes" id="UP000078046"/>
    </source>
</evidence>
<comment type="caution">
    <text evidence="6">The sequence shown here is derived from an EMBL/GenBank/DDBJ whole genome shotgun (WGS) entry which is preliminary data.</text>
</comment>
<comment type="similarity">
    <text evidence="4">Belongs to the choline/ethanolamine kinase family.</text>
</comment>